<gene>
    <name evidence="10" type="primary">RPF2</name>
</gene>
<dbReference type="GO" id="GO:0000463">
    <property type="term" value="P:maturation of LSU-rRNA from tricistronic rRNA transcript (SSU-rRNA, 5.8S rRNA, LSU-rRNA)"/>
    <property type="evidence" value="ECO:0007669"/>
    <property type="project" value="TreeGrafter"/>
</dbReference>
<dbReference type="PROSITE" id="PS50833">
    <property type="entry name" value="BRIX"/>
    <property type="match status" value="1"/>
</dbReference>
<dbReference type="InterPro" id="IPR039770">
    <property type="entry name" value="Rpf2"/>
</dbReference>
<evidence type="ECO:0000256" key="3">
    <source>
        <dbReference type="ARBA" id="ARBA00020387"/>
    </source>
</evidence>
<dbReference type="GO" id="GO:0000027">
    <property type="term" value="P:ribosomal large subunit assembly"/>
    <property type="evidence" value="ECO:0007669"/>
    <property type="project" value="InterPro"/>
</dbReference>
<dbReference type="GO" id="GO:0019843">
    <property type="term" value="F:rRNA binding"/>
    <property type="evidence" value="ECO:0007669"/>
    <property type="project" value="UniProtKB-UniRule"/>
</dbReference>
<evidence type="ECO:0000256" key="4">
    <source>
        <dbReference type="ARBA" id="ARBA00023242"/>
    </source>
</evidence>
<comment type="subcellular location">
    <subcellularLocation>
        <location evidence="1 6">Nucleus</location>
        <location evidence="1 6">Nucleolus</location>
    </subcellularLocation>
</comment>
<evidence type="ECO:0000259" key="8">
    <source>
        <dbReference type="PROSITE" id="PS50833"/>
    </source>
</evidence>
<feature type="region of interest" description="Disordered" evidence="7">
    <location>
        <begin position="288"/>
        <end position="333"/>
    </location>
</feature>
<reference evidence="10" key="1">
    <citation type="submission" date="2025-08" db="UniProtKB">
        <authorList>
            <consortium name="RefSeq"/>
        </authorList>
    </citation>
    <scope>IDENTIFICATION</scope>
    <source>
        <tissue evidence="10">Sperm</tissue>
    </source>
</reference>
<keyword evidence="4 6" id="KW-0539">Nucleus</keyword>
<accession>A0AAJ7UHH8</accession>
<evidence type="ECO:0000256" key="5">
    <source>
        <dbReference type="ARBA" id="ARBA00030889"/>
    </source>
</evidence>
<evidence type="ECO:0000256" key="2">
    <source>
        <dbReference type="ARBA" id="ARBA00010782"/>
    </source>
</evidence>
<name>A0AAJ7UHH8_PETMA</name>
<evidence type="ECO:0000256" key="6">
    <source>
        <dbReference type="RuleBase" id="RU367086"/>
    </source>
</evidence>
<proteinExistence type="inferred from homology"/>
<evidence type="ECO:0000313" key="10">
    <source>
        <dbReference type="RefSeq" id="XP_032836563.1"/>
    </source>
</evidence>
<evidence type="ECO:0000256" key="1">
    <source>
        <dbReference type="ARBA" id="ARBA00004604"/>
    </source>
</evidence>
<dbReference type="PANTHER" id="PTHR12728">
    <property type="entry name" value="BRIX DOMAIN CONTAINING PROTEIN"/>
    <property type="match status" value="1"/>
</dbReference>
<evidence type="ECO:0000256" key="7">
    <source>
        <dbReference type="SAM" id="MobiDB-lite"/>
    </source>
</evidence>
<dbReference type="InterPro" id="IPR007109">
    <property type="entry name" value="Brix"/>
</dbReference>
<dbReference type="SMART" id="SM00879">
    <property type="entry name" value="Brix"/>
    <property type="match status" value="1"/>
</dbReference>
<dbReference type="KEGG" id="pmrn:116958176"/>
<feature type="domain" description="Brix" evidence="8">
    <location>
        <begin position="28"/>
        <end position="228"/>
    </location>
</feature>
<dbReference type="Proteomes" id="UP001318040">
    <property type="component" value="Chromosome 73"/>
</dbReference>
<dbReference type="RefSeq" id="XP_032836563.1">
    <property type="nucleotide sequence ID" value="XM_032980672.1"/>
</dbReference>
<dbReference type="AlphaFoldDB" id="A0AAJ7UHH8"/>
<dbReference type="Pfam" id="PF04427">
    <property type="entry name" value="Brix"/>
    <property type="match status" value="1"/>
</dbReference>
<feature type="compositionally biased region" description="Low complexity" evidence="7">
    <location>
        <begin position="289"/>
        <end position="333"/>
    </location>
</feature>
<keyword evidence="9" id="KW-1185">Reference proteome</keyword>
<evidence type="ECO:0000313" key="9">
    <source>
        <dbReference type="Proteomes" id="UP001318040"/>
    </source>
</evidence>
<organism evidence="9 10">
    <name type="scientific">Petromyzon marinus</name>
    <name type="common">Sea lamprey</name>
    <dbReference type="NCBI Taxonomy" id="7757"/>
    <lineage>
        <taxon>Eukaryota</taxon>
        <taxon>Metazoa</taxon>
        <taxon>Chordata</taxon>
        <taxon>Craniata</taxon>
        <taxon>Vertebrata</taxon>
        <taxon>Cyclostomata</taxon>
        <taxon>Hyperoartia</taxon>
        <taxon>Petromyzontiformes</taxon>
        <taxon>Petromyzontidae</taxon>
        <taxon>Petromyzon</taxon>
    </lineage>
</organism>
<dbReference type="PANTHER" id="PTHR12728:SF0">
    <property type="entry name" value="RIBOSOME PRODUCTION FACTOR 2 HOMOLOG"/>
    <property type="match status" value="1"/>
</dbReference>
<protein>
    <recommendedName>
        <fullName evidence="3 6">Ribosome production factor 2 homolog</fullName>
    </recommendedName>
    <alternativeName>
        <fullName evidence="5 6">Ribosome biogenesis protein RPF2 homolog</fullName>
    </alternativeName>
</protein>
<comment type="similarity">
    <text evidence="2 6">Belongs to the RPF2 family.</text>
</comment>
<dbReference type="GO" id="GO:0005730">
    <property type="term" value="C:nucleolus"/>
    <property type="evidence" value="ECO:0007669"/>
    <property type="project" value="UniProtKB-SubCell"/>
</dbReference>
<sequence length="344" mass="37909">MERIVKPRTQRAKRLLEERACRAGGGAKRCLLLRGGATGGPIQALRDTAALKKPWAVMLKRKNAIRPFEDTSSLEFLTTKAEASLFLLGSHSKKRPQNLVMGRIFDGHLLDMVEMGIQNFSSLRGAKAVGEGVKPLLIFSGDFSSSPSLLRLQNLLLDFYRGPTIPNVSLMGLELVLNFTAIGGDLVLMRGYRVELKRSGSRCPRVELVPLGAQMDLVIRRAHLATQDLTRHALRQPRTATQPQGHPCVGKGSKRNLSRDALGARLGRLHLQQQPLGALRLARPRALRRSSANNTNNTNTIKNTNKNKNTINNKNTTTNTNTNTTTNTTNTTNTHVRYLGGLWG</sequence>